<name>A0A1G8B5Y5_9BURK</name>
<evidence type="ECO:0000256" key="8">
    <source>
        <dbReference type="SAM" id="Phobius"/>
    </source>
</evidence>
<dbReference type="OrthoDB" id="9807274at2"/>
<dbReference type="Proteomes" id="UP000199706">
    <property type="component" value="Unassembled WGS sequence"/>
</dbReference>
<keyword evidence="5 8" id="KW-0812">Transmembrane</keyword>
<dbReference type="EMBL" id="FNCJ01000008">
    <property type="protein sequence ID" value="SDH28554.1"/>
    <property type="molecule type" value="Genomic_DNA"/>
</dbReference>
<dbReference type="InterPro" id="IPR004638">
    <property type="entry name" value="EmrB-like"/>
</dbReference>
<dbReference type="Pfam" id="PF07690">
    <property type="entry name" value="MFS_1"/>
    <property type="match status" value="1"/>
</dbReference>
<feature type="transmembrane region" description="Helical" evidence="8">
    <location>
        <begin position="111"/>
        <end position="136"/>
    </location>
</feature>
<feature type="transmembrane region" description="Helical" evidence="8">
    <location>
        <begin position="85"/>
        <end position="105"/>
    </location>
</feature>
<feature type="transmembrane region" description="Helical" evidence="8">
    <location>
        <begin position="18"/>
        <end position="38"/>
    </location>
</feature>
<dbReference type="Gene3D" id="1.20.1720.10">
    <property type="entry name" value="Multidrug resistance protein D"/>
    <property type="match status" value="1"/>
</dbReference>
<dbReference type="SUPFAM" id="SSF103473">
    <property type="entry name" value="MFS general substrate transporter"/>
    <property type="match status" value="1"/>
</dbReference>
<keyword evidence="7 8" id="KW-0472">Membrane</keyword>
<feature type="transmembrane region" description="Helical" evidence="8">
    <location>
        <begin position="493"/>
        <end position="510"/>
    </location>
</feature>
<dbReference type="CDD" id="cd17503">
    <property type="entry name" value="MFS_LmrB_MDR_like"/>
    <property type="match status" value="1"/>
</dbReference>
<dbReference type="GO" id="GO:0005886">
    <property type="term" value="C:plasma membrane"/>
    <property type="evidence" value="ECO:0007669"/>
    <property type="project" value="UniProtKB-SubCell"/>
</dbReference>
<feature type="transmembrane region" description="Helical" evidence="8">
    <location>
        <begin position="172"/>
        <end position="195"/>
    </location>
</feature>
<evidence type="ECO:0000259" key="9">
    <source>
        <dbReference type="PROSITE" id="PS50850"/>
    </source>
</evidence>
<dbReference type="RefSeq" id="WP_090686224.1">
    <property type="nucleotide sequence ID" value="NZ_CADERL010000027.1"/>
</dbReference>
<comment type="similarity">
    <text evidence="2">Belongs to the major facilitator superfamily. EmrB family.</text>
</comment>
<evidence type="ECO:0000313" key="11">
    <source>
        <dbReference type="Proteomes" id="UP000199706"/>
    </source>
</evidence>
<dbReference type="PANTHER" id="PTHR42718">
    <property type="entry name" value="MAJOR FACILITATOR SUPERFAMILY MULTIDRUG TRANSPORTER MFSC"/>
    <property type="match status" value="1"/>
</dbReference>
<dbReference type="NCBIfam" id="TIGR00711">
    <property type="entry name" value="efflux_EmrB"/>
    <property type="match status" value="1"/>
</dbReference>
<dbReference type="GO" id="GO:0022857">
    <property type="term" value="F:transmembrane transporter activity"/>
    <property type="evidence" value="ECO:0007669"/>
    <property type="project" value="InterPro"/>
</dbReference>
<protein>
    <submittedName>
        <fullName evidence="10">MFS transporter, DHA2 family, multidrug resistance protein</fullName>
    </submittedName>
</protein>
<evidence type="ECO:0000313" key="10">
    <source>
        <dbReference type="EMBL" id="SDH28554.1"/>
    </source>
</evidence>
<dbReference type="Gene3D" id="1.20.1250.20">
    <property type="entry name" value="MFS general substrate transporter like domains"/>
    <property type="match status" value="1"/>
</dbReference>
<dbReference type="InterPro" id="IPR020846">
    <property type="entry name" value="MFS_dom"/>
</dbReference>
<gene>
    <name evidence="10" type="ORF">SAMN05216466_108255</name>
</gene>
<evidence type="ECO:0000256" key="4">
    <source>
        <dbReference type="ARBA" id="ARBA00022475"/>
    </source>
</evidence>
<evidence type="ECO:0000256" key="5">
    <source>
        <dbReference type="ARBA" id="ARBA00022692"/>
    </source>
</evidence>
<keyword evidence="6 8" id="KW-1133">Transmembrane helix</keyword>
<feature type="transmembrane region" description="Helical" evidence="8">
    <location>
        <begin position="312"/>
        <end position="333"/>
    </location>
</feature>
<feature type="transmembrane region" description="Helical" evidence="8">
    <location>
        <begin position="281"/>
        <end position="300"/>
    </location>
</feature>
<proteinExistence type="inferred from homology"/>
<dbReference type="PANTHER" id="PTHR42718:SF9">
    <property type="entry name" value="MAJOR FACILITATOR SUPERFAMILY MULTIDRUG TRANSPORTER MFSC"/>
    <property type="match status" value="1"/>
</dbReference>
<feature type="transmembrane region" description="Helical" evidence="8">
    <location>
        <begin position="238"/>
        <end position="260"/>
    </location>
</feature>
<feature type="transmembrane region" description="Helical" evidence="8">
    <location>
        <begin position="148"/>
        <end position="166"/>
    </location>
</feature>
<feature type="transmembrane region" description="Helical" evidence="8">
    <location>
        <begin position="58"/>
        <end position="78"/>
    </location>
</feature>
<evidence type="ECO:0000256" key="7">
    <source>
        <dbReference type="ARBA" id="ARBA00023136"/>
    </source>
</evidence>
<dbReference type="PROSITE" id="PS50850">
    <property type="entry name" value="MFS"/>
    <property type="match status" value="1"/>
</dbReference>
<keyword evidence="4" id="KW-1003">Cell membrane</keyword>
<evidence type="ECO:0000256" key="1">
    <source>
        <dbReference type="ARBA" id="ARBA00004651"/>
    </source>
</evidence>
<keyword evidence="3" id="KW-0813">Transport</keyword>
<dbReference type="InterPro" id="IPR036259">
    <property type="entry name" value="MFS_trans_sf"/>
</dbReference>
<evidence type="ECO:0000256" key="6">
    <source>
        <dbReference type="ARBA" id="ARBA00022989"/>
    </source>
</evidence>
<comment type="subcellular location">
    <subcellularLocation>
        <location evidence="1">Cell membrane</location>
        <topology evidence="1">Multi-pass membrane protein</topology>
    </subcellularLocation>
</comment>
<evidence type="ECO:0000256" key="2">
    <source>
        <dbReference type="ARBA" id="ARBA00008537"/>
    </source>
</evidence>
<feature type="transmembrane region" description="Helical" evidence="8">
    <location>
        <begin position="207"/>
        <end position="226"/>
    </location>
</feature>
<reference evidence="10 11" key="1">
    <citation type="submission" date="2016-10" db="EMBL/GenBank/DDBJ databases">
        <authorList>
            <person name="de Groot N.N."/>
        </authorList>
    </citation>
    <scope>NUCLEOTIDE SEQUENCE [LARGE SCALE GENOMIC DNA]</scope>
    <source>
        <strain evidence="10 11">LMG 2247</strain>
    </source>
</reference>
<evidence type="ECO:0000256" key="3">
    <source>
        <dbReference type="ARBA" id="ARBA00022448"/>
    </source>
</evidence>
<feature type="transmembrane region" description="Helical" evidence="8">
    <location>
        <begin position="340"/>
        <end position="358"/>
    </location>
</feature>
<sequence>MTSAHPLDPASQPMQQRVFAFALMCLGFFMATLDIQIVASSLRDIGGGLSASQDELSWVQTAYLIAEILVIPMSGWLSKVFSTRWLFVASAVGFTVTSMLCGIAWDINSMILFRGLQGAMGAAMIPTVFTTAFVLFPGKQRLVASTTIGALASLAPAIGPVIGGWITDQWSWHWLFYLNLVPGVVVAALVPKYVNIDKPDLSLLKKGDYLGILLMCGFLGCLEYVLEEGPRKNWFGDHIIVTCTWISAICGFLFIVHALTTGDPIVDLRALKVRNFGIGSLLSFITGIGIFVAVFLTPLFLSQVRGFSSLQIGIALLSVGVFQLLALCVYAVATRFFSMRVLLLFGLICFGLGCYLYTPLTNDWGWQQLLLPQALRGIGQQFAVPPIVTMALGSLPQSRLKSASGLFNLMRNLGGAIGIAVSATMLNDRLNFHYLRLNESVTVGRPQVESVLSEQTTHWSAVAGDVLNATQSGLANLHALVMREALVLTYSDTFYVLSLCFVVAIASLIFSQPISSAAPPPDAH</sequence>
<feature type="transmembrane region" description="Helical" evidence="8">
    <location>
        <begin position="407"/>
        <end position="426"/>
    </location>
</feature>
<dbReference type="AlphaFoldDB" id="A0A1G8B5Y5"/>
<organism evidence="10 11">
    <name type="scientific">Paraburkholderia phenazinium</name>
    <dbReference type="NCBI Taxonomy" id="60549"/>
    <lineage>
        <taxon>Bacteria</taxon>
        <taxon>Pseudomonadati</taxon>
        <taxon>Pseudomonadota</taxon>
        <taxon>Betaproteobacteria</taxon>
        <taxon>Burkholderiales</taxon>
        <taxon>Burkholderiaceae</taxon>
        <taxon>Paraburkholderia</taxon>
    </lineage>
</organism>
<accession>A0A1G8B5Y5</accession>
<dbReference type="InterPro" id="IPR011701">
    <property type="entry name" value="MFS"/>
</dbReference>
<feature type="domain" description="Major facilitator superfamily (MFS) profile" evidence="9">
    <location>
        <begin position="20"/>
        <end position="516"/>
    </location>
</feature>